<comment type="caution">
    <text evidence="3">The sequence shown here is derived from an EMBL/GenBank/DDBJ whole genome shotgun (WGS) entry which is preliminary data.</text>
</comment>
<dbReference type="PANTHER" id="PTHR24006">
    <property type="entry name" value="UBIQUITIN CARBOXYL-TERMINAL HYDROLASE"/>
    <property type="match status" value="1"/>
</dbReference>
<feature type="domain" description="USP" evidence="2">
    <location>
        <begin position="667"/>
        <end position="971"/>
    </location>
</feature>
<dbReference type="InterPro" id="IPR038765">
    <property type="entry name" value="Papain-like_cys_pep_sf"/>
</dbReference>
<dbReference type="EMBL" id="RHFK02000003">
    <property type="protein sequence ID" value="TWW77966.1"/>
    <property type="molecule type" value="Genomic_DNA"/>
</dbReference>
<dbReference type="PROSITE" id="PS50235">
    <property type="entry name" value="USP_3"/>
    <property type="match status" value="1"/>
</dbReference>
<feature type="compositionally biased region" description="Basic and acidic residues" evidence="1">
    <location>
        <begin position="49"/>
        <end position="59"/>
    </location>
</feature>
<dbReference type="SUPFAM" id="SSF54001">
    <property type="entry name" value="Cysteine proteinases"/>
    <property type="match status" value="1"/>
</dbReference>
<sequence length="974" mass="106229">MQPIDSAAGNAAKYRTKKSKFLNEALRCFLSCFCVTVEDSDEEDDEPLDQPRRREKQAEEPLTIVSRPGSPLGVAGHQSPKCPAGEGGEERCPVDSPCSSTSSSDVEQASLESKDEEESETLSSEQSSLFMSSLESAEDAAEQPISTSSSDEEEENPSSFSKRVSDILASLGSTDEDPEIYFSCASDTQQEEQAEEPSAIVSRPGSPCDTCPVDSPCSSTSNADVEQASLGSMDEEDPEMVSSCVNDTQQEEQAEEPLIIVGRPGSPLGVAGHQSLGSTDEEDPEIHSSCVSDTEQEEQAEQPLTGVRQPGSPLGVMGHQSLESKDEEESETLSSEQSSLFMSSLESAEDAAEQPISTSSSDEEEENPSSFSKRVSDILASLGSTDEDPEIYFSCASDTQQEEQAEEPSAIVSRPGSPCDTCPVDSPCSSTSNADVEQASLGSMDEEDPEMVSSCVNDTQQEEQAEEPLIIVGRPGSPLGVAGHQSLGSTDEEDPEIHSSCVSDTEQEEQAEQPLTGVRQPGSPLGVMGHQSPKCPALAGEVDTSPVDNLYSSTSSSDVEQASLGSTDEEDPMIDSSCVSDTEEEELAEEPSARVHRPSSPLGVAGHQSLEKKDEEDSLSSHLAAVLAVTSQPSATKNRFLEALNYVVLRSRIESGRTLTSDELACYGLPNLSQTCFMNSVLQSLLTLVPFVKELKKQSHQWLSHPKALLFKLLTDINNCFTTKNSMQKKSTLFTFLRTIALHHPDFIKDEQQDAHEFLNTVLEQLSSVSTELRSMATDKEQSYTCPVEAHISFQMLSTMLCHSCGHKSENMEECLNLSVAPEDTIMQGIQLYLKEQLLDYKCDCGASQTTEQRSFFTLPNVLIIHLLRFKWSYFAAQKIHKATCLSRELLLHTNQSSEKTKYTLKSIVNHLGSCTTSGHYICDGVYRNASQGDGNACWVTYDDDNVKETTFNHVCQQRQKTAYLLYYEKMEKD</sequence>
<dbReference type="AlphaFoldDB" id="A0A5C6PG49"/>
<feature type="compositionally biased region" description="Low complexity" evidence="1">
    <location>
        <begin position="121"/>
        <end position="135"/>
    </location>
</feature>
<dbReference type="CDD" id="cd02257">
    <property type="entry name" value="Peptidase_C19"/>
    <property type="match status" value="1"/>
</dbReference>
<dbReference type="InterPro" id="IPR001394">
    <property type="entry name" value="Peptidase_C19_UCH"/>
</dbReference>
<accession>A0A5C6PG49</accession>
<proteinExistence type="predicted"/>
<dbReference type="PROSITE" id="PS00973">
    <property type="entry name" value="USP_2"/>
    <property type="match status" value="1"/>
</dbReference>
<dbReference type="GO" id="GO:0005634">
    <property type="term" value="C:nucleus"/>
    <property type="evidence" value="ECO:0007669"/>
    <property type="project" value="TreeGrafter"/>
</dbReference>
<feature type="compositionally biased region" description="Acidic residues" evidence="1">
    <location>
        <begin position="39"/>
        <end position="48"/>
    </location>
</feature>
<keyword evidence="4" id="KW-1185">Reference proteome</keyword>
<name>A0A5C6PG49_9TELE</name>
<dbReference type="GO" id="GO:0005829">
    <property type="term" value="C:cytosol"/>
    <property type="evidence" value="ECO:0007669"/>
    <property type="project" value="TreeGrafter"/>
</dbReference>
<protein>
    <submittedName>
        <fullName evidence="3">Ubiquitin carboxyl-terminal hydrolase 26</fullName>
    </submittedName>
</protein>
<dbReference type="InterPro" id="IPR028889">
    <property type="entry name" value="USP"/>
</dbReference>
<organism evidence="3 4">
    <name type="scientific">Takifugu flavidus</name>
    <name type="common">sansaifugu</name>
    <dbReference type="NCBI Taxonomy" id="433684"/>
    <lineage>
        <taxon>Eukaryota</taxon>
        <taxon>Metazoa</taxon>
        <taxon>Chordata</taxon>
        <taxon>Craniata</taxon>
        <taxon>Vertebrata</taxon>
        <taxon>Euteleostomi</taxon>
        <taxon>Actinopterygii</taxon>
        <taxon>Neopterygii</taxon>
        <taxon>Teleostei</taxon>
        <taxon>Neoteleostei</taxon>
        <taxon>Acanthomorphata</taxon>
        <taxon>Eupercaria</taxon>
        <taxon>Tetraodontiformes</taxon>
        <taxon>Tetradontoidea</taxon>
        <taxon>Tetraodontidae</taxon>
        <taxon>Takifugu</taxon>
    </lineage>
</organism>
<feature type="compositionally biased region" description="Low complexity" evidence="1">
    <location>
        <begin position="94"/>
        <end position="106"/>
    </location>
</feature>
<dbReference type="Gene3D" id="3.90.70.10">
    <property type="entry name" value="Cysteine proteinases"/>
    <property type="match status" value="1"/>
</dbReference>
<feature type="region of interest" description="Disordered" evidence="1">
    <location>
        <begin position="39"/>
        <end position="616"/>
    </location>
</feature>
<dbReference type="GO" id="GO:0016579">
    <property type="term" value="P:protein deubiquitination"/>
    <property type="evidence" value="ECO:0007669"/>
    <property type="project" value="InterPro"/>
</dbReference>
<feature type="compositionally biased region" description="Low complexity" evidence="1">
    <location>
        <begin position="332"/>
        <end position="346"/>
    </location>
</feature>
<keyword evidence="3" id="KW-0378">Hydrolase</keyword>
<dbReference type="Pfam" id="PF00443">
    <property type="entry name" value="UCH"/>
    <property type="match status" value="1"/>
</dbReference>
<evidence type="ECO:0000256" key="1">
    <source>
        <dbReference type="SAM" id="MobiDB-lite"/>
    </source>
</evidence>
<dbReference type="GO" id="GO:0004843">
    <property type="term" value="F:cysteine-type deubiquitinase activity"/>
    <property type="evidence" value="ECO:0007669"/>
    <property type="project" value="InterPro"/>
</dbReference>
<dbReference type="InterPro" id="IPR050164">
    <property type="entry name" value="Peptidase_C19"/>
</dbReference>
<evidence type="ECO:0000313" key="3">
    <source>
        <dbReference type="EMBL" id="TWW77966.1"/>
    </source>
</evidence>
<dbReference type="Proteomes" id="UP000324091">
    <property type="component" value="Chromosome 11"/>
</dbReference>
<reference evidence="3 4" key="1">
    <citation type="submission" date="2019-04" db="EMBL/GenBank/DDBJ databases">
        <title>Chromosome genome assembly for Takifugu flavidus.</title>
        <authorList>
            <person name="Xiao S."/>
        </authorList>
    </citation>
    <scope>NUCLEOTIDE SEQUENCE [LARGE SCALE GENOMIC DNA]</scope>
    <source>
        <strain evidence="3">HTHZ2018</strain>
        <tissue evidence="3">Muscle</tissue>
    </source>
</reference>
<evidence type="ECO:0000259" key="2">
    <source>
        <dbReference type="PROSITE" id="PS50235"/>
    </source>
</evidence>
<dbReference type="InterPro" id="IPR018200">
    <property type="entry name" value="USP_CS"/>
</dbReference>
<feature type="compositionally biased region" description="Polar residues" evidence="1">
    <location>
        <begin position="546"/>
        <end position="566"/>
    </location>
</feature>
<gene>
    <name evidence="3" type="ORF">D4764_11G0000870</name>
</gene>
<evidence type="ECO:0000313" key="4">
    <source>
        <dbReference type="Proteomes" id="UP000324091"/>
    </source>
</evidence>